<reference evidence="2" key="1">
    <citation type="journal article" date="2015" name="Nature">
        <title>Complex archaea that bridge the gap between prokaryotes and eukaryotes.</title>
        <authorList>
            <person name="Spang A."/>
            <person name="Saw J.H."/>
            <person name="Jorgensen S.L."/>
            <person name="Zaremba-Niedzwiedzka K."/>
            <person name="Martijn J."/>
            <person name="Lind A.E."/>
            <person name="van Eijk R."/>
            <person name="Schleper C."/>
            <person name="Guy L."/>
            <person name="Ettema T.J."/>
        </authorList>
    </citation>
    <scope>NUCLEOTIDE SEQUENCE</scope>
</reference>
<accession>A0A0F9JDJ3</accession>
<name>A0A0F9JDJ3_9ZZZZ</name>
<feature type="region of interest" description="Disordered" evidence="1">
    <location>
        <begin position="87"/>
        <end position="110"/>
    </location>
</feature>
<sequence>NIPRTTVYNNLEKIRNKKLIWQSYKLNGKLGRPITYWQIKQAYDLILFNFNQAYNLVLFDKAEISKIPNWAKPIKIIPKKTAPKKPIPDKITPKKTIPDKITPKKTMPKKTVPKKIIPKKPMLKKPVPKKMIFSYILDNQKSKLVLFILDEINKCTYFRIPSLNKYYVNTSLKDINITEKLRRSISSRIGRITTELIRLEIIMKFNKSTFKNLYKGNLFKALDKKMKQNYHIIGLKNKMYDLNLENCICSKCGKNHQKSQCYKNRITNEILCLVCLTKVKKKRNKMRYERTLHMDRNYKKRKYSKKLEKSKN</sequence>
<dbReference type="EMBL" id="LAZR01010307">
    <property type="protein sequence ID" value="KKM67678.1"/>
    <property type="molecule type" value="Genomic_DNA"/>
</dbReference>
<gene>
    <name evidence="2" type="ORF">LCGC14_1468780</name>
</gene>
<dbReference type="AlphaFoldDB" id="A0A0F9JDJ3"/>
<organism evidence="2">
    <name type="scientific">marine sediment metagenome</name>
    <dbReference type="NCBI Taxonomy" id="412755"/>
    <lineage>
        <taxon>unclassified sequences</taxon>
        <taxon>metagenomes</taxon>
        <taxon>ecological metagenomes</taxon>
    </lineage>
</organism>
<protein>
    <submittedName>
        <fullName evidence="2">Uncharacterized protein</fullName>
    </submittedName>
</protein>
<evidence type="ECO:0000256" key="1">
    <source>
        <dbReference type="SAM" id="MobiDB-lite"/>
    </source>
</evidence>
<proteinExistence type="predicted"/>
<comment type="caution">
    <text evidence="2">The sequence shown here is derived from an EMBL/GenBank/DDBJ whole genome shotgun (WGS) entry which is preliminary data.</text>
</comment>
<feature type="non-terminal residue" evidence="2">
    <location>
        <position position="1"/>
    </location>
</feature>
<evidence type="ECO:0000313" key="2">
    <source>
        <dbReference type="EMBL" id="KKM67678.1"/>
    </source>
</evidence>
<feature type="compositionally biased region" description="Basic and acidic residues" evidence="1">
    <location>
        <begin position="87"/>
        <end position="102"/>
    </location>
</feature>